<keyword evidence="3" id="KW-0285">Flavoprotein</keyword>
<proteinExistence type="inferred from homology"/>
<dbReference type="GO" id="GO:0016491">
    <property type="term" value="F:oxidoreductase activity"/>
    <property type="evidence" value="ECO:0007669"/>
    <property type="project" value="UniProtKB-KW"/>
</dbReference>
<comment type="similarity">
    <text evidence="2">Belongs to the FAD-binding monooxygenase family.</text>
</comment>
<comment type="cofactor">
    <cofactor evidence="1">
        <name>FAD</name>
        <dbReference type="ChEBI" id="CHEBI:57692"/>
    </cofactor>
</comment>
<protein>
    <recommendedName>
        <fullName evidence="9">L-ornithine N(5)-oxygenase</fullName>
    </recommendedName>
</protein>
<dbReference type="STRING" id="1849047.A0A3D8QJE8"/>
<reference evidence="7 8" key="1">
    <citation type="journal article" date="2018" name="IMA Fungus">
        <title>IMA Genome-F 9: Draft genome sequence of Annulohypoxylon stygium, Aspergillus mulundensis, Berkeleyomyces basicola (syn. Thielaviopsis basicola), Ceratocystis smalleyi, two Cercospora beticola strains, Coleophoma cylindrospora, Fusarium fracticaudum, Phialophora cf. hyalina, and Morchella septimelata.</title>
        <authorList>
            <person name="Wingfield B.D."/>
            <person name="Bills G.F."/>
            <person name="Dong Y."/>
            <person name="Huang W."/>
            <person name="Nel W.J."/>
            <person name="Swalarsk-Parry B.S."/>
            <person name="Vaghefi N."/>
            <person name="Wilken P.M."/>
            <person name="An Z."/>
            <person name="de Beer Z.W."/>
            <person name="De Vos L."/>
            <person name="Chen L."/>
            <person name="Duong T.A."/>
            <person name="Gao Y."/>
            <person name="Hammerbacher A."/>
            <person name="Kikkert J.R."/>
            <person name="Li Y."/>
            <person name="Li H."/>
            <person name="Li K."/>
            <person name="Li Q."/>
            <person name="Liu X."/>
            <person name="Ma X."/>
            <person name="Naidoo K."/>
            <person name="Pethybridge S.J."/>
            <person name="Sun J."/>
            <person name="Steenkamp E.T."/>
            <person name="van der Nest M.A."/>
            <person name="van Wyk S."/>
            <person name="Wingfield M.J."/>
            <person name="Xiong C."/>
            <person name="Yue Q."/>
            <person name="Zhang X."/>
        </authorList>
    </citation>
    <scope>NUCLEOTIDE SEQUENCE [LARGE SCALE GENOMIC DNA]</scope>
    <source>
        <strain evidence="7 8">BP6252</strain>
    </source>
</reference>
<dbReference type="PANTHER" id="PTHR43098:SF2">
    <property type="entry name" value="FAD-BINDING MONOOXYGENASE AUSB-RELATED"/>
    <property type="match status" value="1"/>
</dbReference>
<dbReference type="InterPro" id="IPR050775">
    <property type="entry name" value="FAD-binding_Monooxygenases"/>
</dbReference>
<evidence type="ECO:0000256" key="4">
    <source>
        <dbReference type="ARBA" id="ARBA00022827"/>
    </source>
</evidence>
<keyword evidence="8" id="KW-1185">Reference proteome</keyword>
<evidence type="ECO:0000256" key="3">
    <source>
        <dbReference type="ARBA" id="ARBA00022630"/>
    </source>
</evidence>
<dbReference type="Gene3D" id="3.50.50.60">
    <property type="entry name" value="FAD/NAD(P)-binding domain"/>
    <property type="match status" value="3"/>
</dbReference>
<gene>
    <name evidence="7" type="ORF">BP6252_11375</name>
</gene>
<dbReference type="InterPro" id="IPR036188">
    <property type="entry name" value="FAD/NAD-bd_sf"/>
</dbReference>
<organism evidence="7 8">
    <name type="scientific">Coleophoma cylindrospora</name>
    <dbReference type="NCBI Taxonomy" id="1849047"/>
    <lineage>
        <taxon>Eukaryota</taxon>
        <taxon>Fungi</taxon>
        <taxon>Dikarya</taxon>
        <taxon>Ascomycota</taxon>
        <taxon>Pezizomycotina</taxon>
        <taxon>Leotiomycetes</taxon>
        <taxon>Helotiales</taxon>
        <taxon>Dermateaceae</taxon>
        <taxon>Coleophoma</taxon>
    </lineage>
</organism>
<evidence type="ECO:0000256" key="6">
    <source>
        <dbReference type="ARBA" id="ARBA00023002"/>
    </source>
</evidence>
<dbReference type="AlphaFoldDB" id="A0A3D8QJE8"/>
<accession>A0A3D8QJE8</accession>
<dbReference type="SUPFAM" id="SSF51905">
    <property type="entry name" value="FAD/NAD(P)-binding domain"/>
    <property type="match status" value="1"/>
</dbReference>
<sequence length="635" mass="71150">MAVPNTANNGVDALVAEKRYGEERAKRLRDDGEEQFVVIANSDKFRHFQEDPNEDTAAVKDVRTMFPDNQCQVLVLGAGFGGLLYAVRMIEAGIQPQDIRILDSAGDFGGTWYWNQYPGIMCDIESYSYLPLLEETGYIPKHRYASGEEIRNYAKLVAERYGLTNSAVFRTKAQKLIWDEVSKSWDIELVQQRKEEPPQTLKIRSQFVAAVNGVLSFPKLPKFPGVLEYPGPMFHTSRWNYAVTGGSQAEPSLTKLQDKRVAIIGTGATAIQAIPHLARWSKHLYVVQRTPAAVDHRDQRETDPEWYRKEVATSAGWQRERSRNFHQQFTTEDRPKINLVDDQWTHATAMVSICGNPNGPKSMDELPAYREKLLAIDLPRQNRIRARVMQVVEDPNVAEKLQAWYPSWCKRPCFHDEYLSAFNRDNVTLVDTGGKGLDRINGDSIVVGDKSYPVDIIIFATGFRSPVVGTPAEKANITIIGRNGVSISEEWQCSGPTTLHGVLDHNFPNLFLCGPSQASVGPSYLFTMDQLAKHAAYILGQAKRRVAEKPFAVTPTAVAAENWAQQLMVRALSMANISGCTPSYLNVEGALDRMPPEAQLTMARSGTWGHGIEDFMEHVEAWRAEGSMQGIEIRT</sequence>
<evidence type="ECO:0000313" key="8">
    <source>
        <dbReference type="Proteomes" id="UP000256645"/>
    </source>
</evidence>
<evidence type="ECO:0008006" key="9">
    <source>
        <dbReference type="Google" id="ProtNLM"/>
    </source>
</evidence>
<keyword evidence="6" id="KW-0560">Oxidoreductase</keyword>
<evidence type="ECO:0000256" key="1">
    <source>
        <dbReference type="ARBA" id="ARBA00001974"/>
    </source>
</evidence>
<name>A0A3D8QJE8_9HELO</name>
<dbReference type="Proteomes" id="UP000256645">
    <property type="component" value="Unassembled WGS sequence"/>
</dbReference>
<evidence type="ECO:0000256" key="2">
    <source>
        <dbReference type="ARBA" id="ARBA00010139"/>
    </source>
</evidence>
<keyword evidence="5" id="KW-0521">NADP</keyword>
<evidence type="ECO:0000256" key="5">
    <source>
        <dbReference type="ARBA" id="ARBA00022857"/>
    </source>
</evidence>
<evidence type="ECO:0000313" key="7">
    <source>
        <dbReference type="EMBL" id="RDW61942.1"/>
    </source>
</evidence>
<dbReference type="OrthoDB" id="66881at2759"/>
<keyword evidence="4" id="KW-0274">FAD</keyword>
<dbReference type="EMBL" id="PDLM01000014">
    <property type="protein sequence ID" value="RDW61942.1"/>
    <property type="molecule type" value="Genomic_DNA"/>
</dbReference>
<dbReference type="PANTHER" id="PTHR43098">
    <property type="entry name" value="L-ORNITHINE N(5)-MONOOXYGENASE-RELATED"/>
    <property type="match status" value="1"/>
</dbReference>
<comment type="caution">
    <text evidence="7">The sequence shown here is derived from an EMBL/GenBank/DDBJ whole genome shotgun (WGS) entry which is preliminary data.</text>
</comment>